<gene>
    <name evidence="2" type="ORF">E1B28_004917</name>
</gene>
<evidence type="ECO:0000313" key="3">
    <source>
        <dbReference type="Proteomes" id="UP001049176"/>
    </source>
</evidence>
<organism evidence="2 3">
    <name type="scientific">Marasmius oreades</name>
    <name type="common">fairy-ring Marasmius</name>
    <dbReference type="NCBI Taxonomy" id="181124"/>
    <lineage>
        <taxon>Eukaryota</taxon>
        <taxon>Fungi</taxon>
        <taxon>Dikarya</taxon>
        <taxon>Basidiomycota</taxon>
        <taxon>Agaricomycotina</taxon>
        <taxon>Agaricomycetes</taxon>
        <taxon>Agaricomycetidae</taxon>
        <taxon>Agaricales</taxon>
        <taxon>Marasmiineae</taxon>
        <taxon>Marasmiaceae</taxon>
        <taxon>Marasmius</taxon>
    </lineage>
</organism>
<dbReference type="Proteomes" id="UP001049176">
    <property type="component" value="Chromosome 2"/>
</dbReference>
<reference evidence="2" key="1">
    <citation type="journal article" date="2021" name="Genome Biol. Evol.">
        <title>The assembled and annotated genome of the fairy-ring fungus Marasmius oreades.</title>
        <authorList>
            <person name="Hiltunen M."/>
            <person name="Ament-Velasquez S.L."/>
            <person name="Johannesson H."/>
        </authorList>
    </citation>
    <scope>NUCLEOTIDE SEQUENCE</scope>
    <source>
        <strain evidence="2">03SP1</strain>
    </source>
</reference>
<evidence type="ECO:0000256" key="1">
    <source>
        <dbReference type="SAM" id="MobiDB-lite"/>
    </source>
</evidence>
<feature type="compositionally biased region" description="Polar residues" evidence="1">
    <location>
        <begin position="263"/>
        <end position="282"/>
    </location>
</feature>
<dbReference type="KEGG" id="more:E1B28_004917"/>
<feature type="region of interest" description="Disordered" evidence="1">
    <location>
        <begin position="63"/>
        <end position="84"/>
    </location>
</feature>
<dbReference type="GeneID" id="66073993"/>
<comment type="caution">
    <text evidence="2">The sequence shown here is derived from an EMBL/GenBank/DDBJ whole genome shotgun (WGS) entry which is preliminary data.</text>
</comment>
<evidence type="ECO:0000313" key="2">
    <source>
        <dbReference type="EMBL" id="KAG7097580.1"/>
    </source>
</evidence>
<feature type="compositionally biased region" description="Polar residues" evidence="1">
    <location>
        <begin position="161"/>
        <end position="179"/>
    </location>
</feature>
<protein>
    <submittedName>
        <fullName evidence="2">Uncharacterized protein</fullName>
    </submittedName>
</protein>
<feature type="region of interest" description="Disordered" evidence="1">
    <location>
        <begin position="360"/>
        <end position="386"/>
    </location>
</feature>
<dbReference type="OrthoDB" id="3246206at2759"/>
<feature type="compositionally biased region" description="Basic and acidic residues" evidence="1">
    <location>
        <begin position="65"/>
        <end position="74"/>
    </location>
</feature>
<dbReference type="EMBL" id="CM032182">
    <property type="protein sequence ID" value="KAG7097580.1"/>
    <property type="molecule type" value="Genomic_DNA"/>
</dbReference>
<feature type="compositionally biased region" description="Low complexity" evidence="1">
    <location>
        <begin position="180"/>
        <end position="193"/>
    </location>
</feature>
<feature type="region of interest" description="Disordered" evidence="1">
    <location>
        <begin position="161"/>
        <end position="247"/>
    </location>
</feature>
<feature type="region of interest" description="Disordered" evidence="1">
    <location>
        <begin position="262"/>
        <end position="328"/>
    </location>
</feature>
<accession>A0A9P7UZS9</accession>
<proteinExistence type="predicted"/>
<name>A0A9P7UZS9_9AGAR</name>
<dbReference type="AlphaFoldDB" id="A0A9P7UZS9"/>
<feature type="compositionally biased region" description="Low complexity" evidence="1">
    <location>
        <begin position="360"/>
        <end position="381"/>
    </location>
</feature>
<dbReference type="RefSeq" id="XP_043014050.1">
    <property type="nucleotide sequence ID" value="XM_043149444.1"/>
</dbReference>
<feature type="compositionally biased region" description="Pro residues" evidence="1">
    <location>
        <begin position="302"/>
        <end position="319"/>
    </location>
</feature>
<sequence length="439" mass="47158">MPGPAVYVAVVVGTAAAGFAFKHFVYDPHIAPKIDVWKHEFRARRQARRRRRQGPVPVAVALNSARKESKDRVSDISGSDDSDDAHVDRRLYELENMVTQEVLDWRSEVDRAATLRKRKPRNVDDHSVVSGSTTSWSLPQNAQITLDNAIPSQIVVDFGSESTSTIPSRQSSHTRSPQVSTLRSSTSRSTLRSPQSRDVQLAETRISPPTPTCSNFSCTESDGHSHTIASASPPVSSPSHVPSLSLSHPVDLDREHDIELLSAPSSRPDSPFSALSQPSSIGGFSAGSHEGRTSPAHLTNSPPLPPLPGIAQLLPPPDPSQSSSPSLQSLSEINSFYQAPTTTIMGTIPVSRSESELEFLSFDGNGNSTRNSSSDNISSMSSHDRMSVQSFNATDDDGFDVRDLASDFGGSEASMDFSWASLSDAGSSPSASQGNRGPR</sequence>
<keyword evidence="3" id="KW-1185">Reference proteome</keyword>
<feature type="compositionally biased region" description="Low complexity" evidence="1">
    <location>
        <begin position="229"/>
        <end position="247"/>
    </location>
</feature>